<dbReference type="InterPro" id="IPR003010">
    <property type="entry name" value="C-N_Hydrolase"/>
</dbReference>
<keyword evidence="4" id="KW-0012">Acyltransferase</keyword>
<dbReference type="Proteomes" id="UP000281909">
    <property type="component" value="Chromosome"/>
</dbReference>
<feature type="domain" description="CN hydrolase" evidence="3">
    <location>
        <begin position="70"/>
        <end position="393"/>
    </location>
</feature>
<dbReference type="CDD" id="cd07197">
    <property type="entry name" value="nitrilase"/>
    <property type="match status" value="1"/>
</dbReference>
<dbReference type="Pfam" id="PF00795">
    <property type="entry name" value="CN_hydrolase"/>
    <property type="match status" value="1"/>
</dbReference>
<dbReference type="Gene3D" id="3.60.110.10">
    <property type="entry name" value="Carbon-nitrogen hydrolase"/>
    <property type="match status" value="1"/>
</dbReference>
<keyword evidence="2" id="KW-0812">Transmembrane</keyword>
<dbReference type="GO" id="GO:0016746">
    <property type="term" value="F:acyltransferase activity"/>
    <property type="evidence" value="ECO:0007669"/>
    <property type="project" value="UniProtKB-KW"/>
</dbReference>
<organism evidence="4 5">
    <name type="scientific">Pseudomonas fluorescens</name>
    <dbReference type="NCBI Taxonomy" id="294"/>
    <lineage>
        <taxon>Bacteria</taxon>
        <taxon>Pseudomonadati</taxon>
        <taxon>Pseudomonadota</taxon>
        <taxon>Gammaproteobacteria</taxon>
        <taxon>Pseudomonadales</taxon>
        <taxon>Pseudomonadaceae</taxon>
        <taxon>Pseudomonas</taxon>
    </lineage>
</organism>
<evidence type="ECO:0000256" key="1">
    <source>
        <dbReference type="ARBA" id="ARBA00022801"/>
    </source>
</evidence>
<keyword evidence="4" id="KW-0808">Transferase</keyword>
<dbReference type="EMBL" id="LR134318">
    <property type="protein sequence ID" value="VEF11792.1"/>
    <property type="molecule type" value="Genomic_DNA"/>
</dbReference>
<dbReference type="PANTHER" id="PTHR43674:SF13">
    <property type="entry name" value="CN HYDROLASE DOMAIN-CONTAINING PROTEIN"/>
    <property type="match status" value="1"/>
</dbReference>
<dbReference type="GO" id="GO:0016811">
    <property type="term" value="F:hydrolase activity, acting on carbon-nitrogen (but not peptide) bonds, in linear amides"/>
    <property type="evidence" value="ECO:0007669"/>
    <property type="project" value="TreeGrafter"/>
</dbReference>
<sequence>MGPTLVATPCTRLLLVFMRKLLYLTFSMALVAALASYAMWAADRPTGHYLSDLRIKLAVDQGTPSGRGNLLGIQPELFPTDYQSPARLHRKLAAYLQQARDQGLLNDKTVVVLPEHVGTWLMISGEKDELYQAPTLGEAMNWLAASNPLLFARAWLSAKGSRRLDDTHLRMKSKAMARDYQALFGGLANEFNVTLVAGSIVLPEPGVRDGQLEPGSGALFNSSVVFGRDGVPLGQPQRQMHPIFEQSETLAAEDKHAINVVDTPAGRLGVLIGSDSWYPDNYRKLDEQGAQLIAVPAFVVGHNVWDQPWAGYKGSSTPGSISLKPGEVSEGQAWHRLTLTAQPPSSKAIAGVSVFLRGQFWDKLTSGQSFLSSNGQQFADGEARGARLLNIWL</sequence>
<reference evidence="4 5" key="1">
    <citation type="submission" date="2018-12" db="EMBL/GenBank/DDBJ databases">
        <authorList>
            <consortium name="Pathogen Informatics"/>
        </authorList>
    </citation>
    <scope>NUCLEOTIDE SEQUENCE [LARGE SCALE GENOMIC DNA]</scope>
    <source>
        <strain evidence="4 5">NCTC9428</strain>
    </source>
</reference>
<gene>
    <name evidence="4" type="ORF">NCTC9428_03415</name>
</gene>
<keyword evidence="2" id="KW-1133">Transmembrane helix</keyword>
<dbReference type="PROSITE" id="PS50263">
    <property type="entry name" value="CN_HYDROLASE"/>
    <property type="match status" value="1"/>
</dbReference>
<dbReference type="InterPro" id="IPR050345">
    <property type="entry name" value="Aliph_Amidase/BUP"/>
</dbReference>
<feature type="transmembrane region" description="Helical" evidence="2">
    <location>
        <begin position="21"/>
        <end position="40"/>
    </location>
</feature>
<evidence type="ECO:0000259" key="3">
    <source>
        <dbReference type="PROSITE" id="PS50263"/>
    </source>
</evidence>
<keyword evidence="2" id="KW-0472">Membrane</keyword>
<proteinExistence type="predicted"/>
<evidence type="ECO:0000256" key="2">
    <source>
        <dbReference type="SAM" id="Phobius"/>
    </source>
</evidence>
<keyword evidence="4" id="KW-0449">Lipoprotein</keyword>
<evidence type="ECO:0000313" key="4">
    <source>
        <dbReference type="EMBL" id="VEF11792.1"/>
    </source>
</evidence>
<accession>A0A3S4R7E5</accession>
<keyword evidence="1" id="KW-0378">Hydrolase</keyword>
<dbReference type="AlphaFoldDB" id="A0A3S4R7E5"/>
<protein>
    <submittedName>
        <fullName evidence="4">Nitrilase/cyanide hydratase and apolipoprotein N-acyltransferase</fullName>
    </submittedName>
</protein>
<dbReference type="InterPro" id="IPR036526">
    <property type="entry name" value="C-N_Hydrolase_sf"/>
</dbReference>
<name>A0A3S4R7E5_PSEFL</name>
<evidence type="ECO:0000313" key="5">
    <source>
        <dbReference type="Proteomes" id="UP000281909"/>
    </source>
</evidence>
<dbReference type="SUPFAM" id="SSF56317">
    <property type="entry name" value="Carbon-nitrogen hydrolase"/>
    <property type="match status" value="1"/>
</dbReference>
<dbReference type="PANTHER" id="PTHR43674">
    <property type="entry name" value="NITRILASE C965.09-RELATED"/>
    <property type="match status" value="1"/>
</dbReference>